<dbReference type="EMBL" id="KL584835">
    <property type="protein sequence ID" value="KEQ62285.1"/>
    <property type="molecule type" value="Genomic_DNA"/>
</dbReference>
<proteinExistence type="predicted"/>
<dbReference type="Proteomes" id="UP000030672">
    <property type="component" value="Unassembled WGS sequence"/>
</dbReference>
<dbReference type="AlphaFoldDB" id="A0A074VNJ4"/>
<gene>
    <name evidence="2" type="ORF">M437DRAFT_66705</name>
</gene>
<dbReference type="CDD" id="cd00138">
    <property type="entry name" value="PLDc_SF"/>
    <property type="match status" value="1"/>
</dbReference>
<dbReference type="SUPFAM" id="SSF56024">
    <property type="entry name" value="Phospholipase D/nuclease"/>
    <property type="match status" value="2"/>
</dbReference>
<evidence type="ECO:0000313" key="3">
    <source>
        <dbReference type="Proteomes" id="UP000030672"/>
    </source>
</evidence>
<dbReference type="STRING" id="1043003.A0A074VNJ4"/>
<dbReference type="Pfam" id="PF13091">
    <property type="entry name" value="PLDc_2"/>
    <property type="match status" value="1"/>
</dbReference>
<accession>A0A074VNJ4</accession>
<dbReference type="GeneID" id="63918178"/>
<dbReference type="InterPro" id="IPR025202">
    <property type="entry name" value="PLD-like_dom"/>
</dbReference>
<dbReference type="PROSITE" id="PS50035">
    <property type="entry name" value="PLD"/>
    <property type="match status" value="2"/>
</dbReference>
<name>A0A074VNJ4_AURM1</name>
<dbReference type="GO" id="GO:0030572">
    <property type="term" value="F:phosphatidyltransferase activity"/>
    <property type="evidence" value="ECO:0007669"/>
    <property type="project" value="UniProtKB-ARBA"/>
</dbReference>
<sequence length="460" mass="51554">MTSSKRDITILQPWLGDLKAGYNRNITSRPNYFLHSTSTSLITTSNLHSLHLGTGESIYTSLLPLLRSANEELILVTCFWATSATQRLVNDALKTLSQKGISKGRKIRVRICFSSSSILQKLLHPQTLNGKVYPPESWQSTLNLPHPNQLQGLDMQVKSIFLLPFSVMHPKFILVDRKMAVLPSCNVSWEDWFEGAVTLTGPVVSCFVDFWKEFWAQQEDRDELLNLSPENQNLVAEISQQSQGQLPLHNTLDLKDVPAIFLPSPHHRNPDFRLPWQEHSAPPPTPLNTFLLRSLLSAEREVYIQTPNLTAAPVLRAILSTLQRGINIHIVTSERLMILEQLVTAGTTTSRCITKLISRYQDVSSPSSPSDLEAGRGKPGKLRIDYFVPRRGSGDKEPQQSHLKCTIVDQELVILGSGNLDRASWYTSQELGVAFFDQSFARKLLGSLTSVLQGRLKSVL</sequence>
<protein>
    <recommendedName>
        <fullName evidence="1">PLD phosphodiesterase domain-containing protein</fullName>
    </recommendedName>
</protein>
<evidence type="ECO:0000313" key="2">
    <source>
        <dbReference type="EMBL" id="KEQ62285.1"/>
    </source>
</evidence>
<dbReference type="InterPro" id="IPR001736">
    <property type="entry name" value="PLipase_D/transphosphatidylase"/>
</dbReference>
<dbReference type="PANTHER" id="PTHR21248:SF11">
    <property type="entry name" value="PLD PHOSPHODIESTERASE DOMAIN-CONTAINING PROTEIN"/>
    <property type="match status" value="1"/>
</dbReference>
<organism evidence="2 3">
    <name type="scientific">Aureobasidium melanogenum (strain CBS 110374)</name>
    <name type="common">Aureobasidium pullulans var. melanogenum</name>
    <dbReference type="NCBI Taxonomy" id="1043003"/>
    <lineage>
        <taxon>Eukaryota</taxon>
        <taxon>Fungi</taxon>
        <taxon>Dikarya</taxon>
        <taxon>Ascomycota</taxon>
        <taxon>Pezizomycotina</taxon>
        <taxon>Dothideomycetes</taxon>
        <taxon>Dothideomycetidae</taxon>
        <taxon>Dothideales</taxon>
        <taxon>Saccotheciaceae</taxon>
        <taxon>Aureobasidium</taxon>
    </lineage>
</organism>
<dbReference type="Gene3D" id="3.30.870.10">
    <property type="entry name" value="Endonuclease Chain A"/>
    <property type="match status" value="2"/>
</dbReference>
<evidence type="ECO:0000259" key="1">
    <source>
        <dbReference type="PROSITE" id="PS50035"/>
    </source>
</evidence>
<dbReference type="GO" id="GO:0032049">
    <property type="term" value="P:cardiolipin biosynthetic process"/>
    <property type="evidence" value="ECO:0007669"/>
    <property type="project" value="UniProtKB-ARBA"/>
</dbReference>
<feature type="domain" description="PLD phosphodiesterase" evidence="1">
    <location>
        <begin position="402"/>
        <end position="424"/>
    </location>
</feature>
<feature type="domain" description="PLD phosphodiesterase" evidence="1">
    <location>
        <begin position="164"/>
        <end position="191"/>
    </location>
</feature>
<reference evidence="2 3" key="1">
    <citation type="journal article" date="2014" name="BMC Genomics">
        <title>Genome sequencing of four Aureobasidium pullulans varieties: biotechnological potential, stress tolerance, and description of new species.</title>
        <authorList>
            <person name="Gostin Ar C."/>
            <person name="Ohm R.A."/>
            <person name="Kogej T."/>
            <person name="Sonjak S."/>
            <person name="Turk M."/>
            <person name="Zajc J."/>
            <person name="Zalar P."/>
            <person name="Grube M."/>
            <person name="Sun H."/>
            <person name="Han J."/>
            <person name="Sharma A."/>
            <person name="Chiniquy J."/>
            <person name="Ngan C.Y."/>
            <person name="Lipzen A."/>
            <person name="Barry K."/>
            <person name="Grigoriev I.V."/>
            <person name="Gunde-Cimerman N."/>
        </authorList>
    </citation>
    <scope>NUCLEOTIDE SEQUENCE [LARGE SCALE GENOMIC DNA]</scope>
    <source>
        <strain evidence="2 3">CBS 110374</strain>
    </source>
</reference>
<dbReference type="PANTHER" id="PTHR21248">
    <property type="entry name" value="CARDIOLIPIN SYNTHASE"/>
    <property type="match status" value="1"/>
</dbReference>
<keyword evidence="3" id="KW-1185">Reference proteome</keyword>
<dbReference type="RefSeq" id="XP_040879308.1">
    <property type="nucleotide sequence ID" value="XM_041024805.1"/>
</dbReference>
<dbReference type="HOGENOM" id="CLU_030268_0_0_1"/>